<proteinExistence type="inferred from homology"/>
<keyword evidence="4 7" id="KW-0408">Iron</keyword>
<dbReference type="InterPro" id="IPR042128">
    <property type="entry name" value="NuoE_dom"/>
</dbReference>
<dbReference type="Gene3D" id="3.40.30.10">
    <property type="entry name" value="Glutaredoxin"/>
    <property type="match status" value="1"/>
</dbReference>
<dbReference type="GO" id="GO:0016491">
    <property type="term" value="F:oxidoreductase activity"/>
    <property type="evidence" value="ECO:0007669"/>
    <property type="project" value="InterPro"/>
</dbReference>
<keyword evidence="9" id="KW-1185">Reference proteome</keyword>
<dbReference type="InterPro" id="IPR041921">
    <property type="entry name" value="NuoE_N"/>
</dbReference>
<accession>A0A267MIH8</accession>
<feature type="binding site" evidence="7">
    <location>
        <position position="86"/>
    </location>
    <ligand>
        <name>[2Fe-2S] cluster</name>
        <dbReference type="ChEBI" id="CHEBI:190135"/>
    </ligand>
</feature>
<dbReference type="GO" id="GO:0051537">
    <property type="term" value="F:2 iron, 2 sulfur cluster binding"/>
    <property type="evidence" value="ECO:0007669"/>
    <property type="project" value="UniProtKB-KW"/>
</dbReference>
<dbReference type="Proteomes" id="UP000216024">
    <property type="component" value="Unassembled WGS sequence"/>
</dbReference>
<evidence type="ECO:0000256" key="6">
    <source>
        <dbReference type="ARBA" id="ARBA00034078"/>
    </source>
</evidence>
<dbReference type="SUPFAM" id="SSF52833">
    <property type="entry name" value="Thioredoxin-like"/>
    <property type="match status" value="1"/>
</dbReference>
<dbReference type="NCBIfam" id="NF005722">
    <property type="entry name" value="PRK07539.1-2"/>
    <property type="match status" value="1"/>
</dbReference>
<dbReference type="PANTHER" id="PTHR43342">
    <property type="entry name" value="NADH-QUINONE OXIDOREDUCTASE, E SUBUNIT"/>
    <property type="match status" value="1"/>
</dbReference>
<evidence type="ECO:0000313" key="8">
    <source>
        <dbReference type="EMBL" id="PAB58738.1"/>
    </source>
</evidence>
<evidence type="ECO:0000256" key="5">
    <source>
        <dbReference type="ARBA" id="ARBA00023014"/>
    </source>
</evidence>
<dbReference type="RefSeq" id="WP_095134318.1">
    <property type="nucleotide sequence ID" value="NZ_NIBG01000012.1"/>
</dbReference>
<dbReference type="InterPro" id="IPR002023">
    <property type="entry name" value="NuoE-like"/>
</dbReference>
<evidence type="ECO:0000256" key="4">
    <source>
        <dbReference type="ARBA" id="ARBA00023004"/>
    </source>
</evidence>
<comment type="similarity">
    <text evidence="1">Belongs to the complex I 24 kDa subunit family.</text>
</comment>
<feature type="binding site" evidence="7">
    <location>
        <position position="122"/>
    </location>
    <ligand>
        <name>[2Fe-2S] cluster</name>
        <dbReference type="ChEBI" id="CHEBI:190135"/>
    </ligand>
</feature>
<sequence length="164" mass="17937">MECCCINFKELDPVIEKYKDSKGSLITVLQKAQDIYGYLPEKVLLYIAEKLSVKPAKVYGVATFYTQFRLKPVGKHLIMLCQGTACHVNGSKAVENAICEELGVSEGETTEDGLFTLNNVACLGCCSLSPVMMINGETYGKLTPKSARDIIKDIKASEESNKGV</sequence>
<evidence type="ECO:0000256" key="1">
    <source>
        <dbReference type="ARBA" id="ARBA00010643"/>
    </source>
</evidence>
<gene>
    <name evidence="8" type="ORF">CCE28_13795</name>
</gene>
<dbReference type="PIRSF" id="PIRSF000216">
    <property type="entry name" value="NADH_DH_24kDa"/>
    <property type="match status" value="1"/>
</dbReference>
<comment type="cofactor">
    <cofactor evidence="7">
        <name>[2Fe-2S] cluster</name>
        <dbReference type="ChEBI" id="CHEBI:190135"/>
    </cofactor>
    <text evidence="7">Binds 1 [2Fe-2S] cluster.</text>
</comment>
<dbReference type="GO" id="GO:0046872">
    <property type="term" value="F:metal ion binding"/>
    <property type="evidence" value="ECO:0007669"/>
    <property type="project" value="UniProtKB-KW"/>
</dbReference>
<comment type="cofactor">
    <cofactor evidence="6">
        <name>[2Fe-2S] cluster</name>
        <dbReference type="ChEBI" id="CHEBI:190135"/>
    </cofactor>
</comment>
<keyword evidence="3 7" id="KW-0479">Metal-binding</keyword>
<dbReference type="InterPro" id="IPR028431">
    <property type="entry name" value="NADP_DH_HndA-like"/>
</dbReference>
<evidence type="ECO:0000256" key="3">
    <source>
        <dbReference type="ARBA" id="ARBA00022723"/>
    </source>
</evidence>
<keyword evidence="2 7" id="KW-0001">2Fe-2S</keyword>
<evidence type="ECO:0000256" key="7">
    <source>
        <dbReference type="PIRSR" id="PIRSR000216-1"/>
    </source>
</evidence>
<evidence type="ECO:0000256" key="2">
    <source>
        <dbReference type="ARBA" id="ARBA00022714"/>
    </source>
</evidence>
<dbReference type="PANTHER" id="PTHR43342:SF1">
    <property type="entry name" value="BIFURCATING [FEFE] HYDROGENASE GAMMA SUBUNIT"/>
    <property type="match status" value="1"/>
</dbReference>
<name>A0A267MIH8_9FIRM</name>
<dbReference type="FunFam" id="1.10.10.1590:FF:000001">
    <property type="entry name" value="NADH-quinone oxidoreductase subunit E"/>
    <property type="match status" value="1"/>
</dbReference>
<reference evidence="8 9" key="1">
    <citation type="submission" date="2017-06" db="EMBL/GenBank/DDBJ databases">
        <title>Draft genome sequence of anaerobic fermentative bacterium Anaeromicrobium sediminis DY2726D isolated from West Pacific Ocean sediments.</title>
        <authorList>
            <person name="Zeng X."/>
        </authorList>
    </citation>
    <scope>NUCLEOTIDE SEQUENCE [LARGE SCALE GENOMIC DNA]</scope>
    <source>
        <strain evidence="8 9">DY2726D</strain>
    </source>
</reference>
<dbReference type="EMBL" id="NIBG01000012">
    <property type="protein sequence ID" value="PAB58738.1"/>
    <property type="molecule type" value="Genomic_DNA"/>
</dbReference>
<evidence type="ECO:0000313" key="9">
    <source>
        <dbReference type="Proteomes" id="UP000216024"/>
    </source>
</evidence>
<organism evidence="8 9">
    <name type="scientific">Anaeromicrobium sediminis</name>
    <dbReference type="NCBI Taxonomy" id="1478221"/>
    <lineage>
        <taxon>Bacteria</taxon>
        <taxon>Bacillati</taxon>
        <taxon>Bacillota</taxon>
        <taxon>Clostridia</taxon>
        <taxon>Peptostreptococcales</taxon>
        <taxon>Thermotaleaceae</taxon>
        <taxon>Anaeromicrobium</taxon>
    </lineage>
</organism>
<dbReference type="Pfam" id="PF01257">
    <property type="entry name" value="2Fe-2S_thioredx"/>
    <property type="match status" value="1"/>
</dbReference>
<dbReference type="AlphaFoldDB" id="A0A267MIH8"/>
<comment type="caution">
    <text evidence="8">The sequence shown here is derived from an EMBL/GenBank/DDBJ whole genome shotgun (WGS) entry which is preliminary data.</text>
</comment>
<feature type="binding site" evidence="7">
    <location>
        <position position="81"/>
    </location>
    <ligand>
        <name>[2Fe-2S] cluster</name>
        <dbReference type="ChEBI" id="CHEBI:190135"/>
    </ligand>
</feature>
<dbReference type="OrthoDB" id="9807941at2"/>
<keyword evidence="5 7" id="KW-0411">Iron-sulfur</keyword>
<feature type="binding site" evidence="7">
    <location>
        <position position="126"/>
    </location>
    <ligand>
        <name>[2Fe-2S] cluster</name>
        <dbReference type="ChEBI" id="CHEBI:190135"/>
    </ligand>
</feature>
<dbReference type="CDD" id="cd03064">
    <property type="entry name" value="TRX_Fd_NuoE"/>
    <property type="match status" value="1"/>
</dbReference>
<dbReference type="Gene3D" id="1.10.10.1590">
    <property type="entry name" value="NADH-quinone oxidoreductase subunit E"/>
    <property type="match status" value="1"/>
</dbReference>
<dbReference type="InterPro" id="IPR036249">
    <property type="entry name" value="Thioredoxin-like_sf"/>
</dbReference>
<protein>
    <submittedName>
        <fullName evidence="8">NADH-quinone oxidoreductase subunit E</fullName>
    </submittedName>
</protein>